<dbReference type="AlphaFoldDB" id="A0A3N4KA77"/>
<evidence type="ECO:0000256" key="2">
    <source>
        <dbReference type="ARBA" id="ARBA00010304"/>
    </source>
</evidence>
<dbReference type="InterPro" id="IPR011084">
    <property type="entry name" value="DRMBL"/>
</dbReference>
<protein>
    <submittedName>
        <fullName evidence="8">DRMBL-domain-containing protein</fullName>
    </submittedName>
</protein>
<keyword evidence="4" id="KW-0234">DNA repair</keyword>
<dbReference type="CDD" id="cd16273">
    <property type="entry name" value="SNM1A-1C-like_MBL-fold"/>
    <property type="match status" value="1"/>
</dbReference>
<comment type="subcellular location">
    <subcellularLocation>
        <location evidence="1">Nucleus</location>
    </subcellularLocation>
</comment>
<dbReference type="GO" id="GO:0006303">
    <property type="term" value="P:double-strand break repair via nonhomologous end joining"/>
    <property type="evidence" value="ECO:0007669"/>
    <property type="project" value="TreeGrafter"/>
</dbReference>
<gene>
    <name evidence="8" type="ORF">L873DRAFT_1801386</name>
</gene>
<comment type="similarity">
    <text evidence="2">Belongs to the DNA repair metallo-beta-lactamase (DRMBL) family.</text>
</comment>
<dbReference type="PANTHER" id="PTHR23240:SF6">
    <property type="entry name" value="DNA CROSS-LINK REPAIR 1A PROTEIN"/>
    <property type="match status" value="1"/>
</dbReference>
<keyword evidence="3" id="KW-0227">DNA damage</keyword>
<dbReference type="GO" id="GO:0036297">
    <property type="term" value="P:interstrand cross-link repair"/>
    <property type="evidence" value="ECO:0007669"/>
    <property type="project" value="TreeGrafter"/>
</dbReference>
<dbReference type="GO" id="GO:0005634">
    <property type="term" value="C:nucleus"/>
    <property type="evidence" value="ECO:0007669"/>
    <property type="project" value="UniProtKB-SubCell"/>
</dbReference>
<dbReference type="OrthoDB" id="262529at2759"/>
<evidence type="ECO:0000256" key="4">
    <source>
        <dbReference type="ARBA" id="ARBA00023204"/>
    </source>
</evidence>
<dbReference type="Gene3D" id="3.60.15.10">
    <property type="entry name" value="Ribonuclease Z/Hydroxyacylglutathione hydrolase-like"/>
    <property type="match status" value="1"/>
</dbReference>
<evidence type="ECO:0000256" key="6">
    <source>
        <dbReference type="SAM" id="MobiDB-lite"/>
    </source>
</evidence>
<evidence type="ECO:0000256" key="1">
    <source>
        <dbReference type="ARBA" id="ARBA00004123"/>
    </source>
</evidence>
<feature type="domain" description="DNA repair metallo-beta-lactamase" evidence="7">
    <location>
        <begin position="824"/>
        <end position="951"/>
    </location>
</feature>
<dbReference type="InterPro" id="IPR036866">
    <property type="entry name" value="RibonucZ/Hydroxyglut_hydro"/>
</dbReference>
<dbReference type="GO" id="GO:0035312">
    <property type="term" value="F:5'-3' DNA exonuclease activity"/>
    <property type="evidence" value="ECO:0007669"/>
    <property type="project" value="TreeGrafter"/>
</dbReference>
<evidence type="ECO:0000313" key="8">
    <source>
        <dbReference type="EMBL" id="RPB02865.1"/>
    </source>
</evidence>
<dbReference type="STRING" id="1336337.A0A3N4KA77"/>
<reference evidence="8 9" key="1">
    <citation type="journal article" date="2018" name="Nat. Ecol. Evol.">
        <title>Pezizomycetes genomes reveal the molecular basis of ectomycorrhizal truffle lifestyle.</title>
        <authorList>
            <person name="Murat C."/>
            <person name="Payen T."/>
            <person name="Noel B."/>
            <person name="Kuo A."/>
            <person name="Morin E."/>
            <person name="Chen J."/>
            <person name="Kohler A."/>
            <person name="Krizsan K."/>
            <person name="Balestrini R."/>
            <person name="Da Silva C."/>
            <person name="Montanini B."/>
            <person name="Hainaut M."/>
            <person name="Levati E."/>
            <person name="Barry K.W."/>
            <person name="Belfiori B."/>
            <person name="Cichocki N."/>
            <person name="Clum A."/>
            <person name="Dockter R.B."/>
            <person name="Fauchery L."/>
            <person name="Guy J."/>
            <person name="Iotti M."/>
            <person name="Le Tacon F."/>
            <person name="Lindquist E.A."/>
            <person name="Lipzen A."/>
            <person name="Malagnac F."/>
            <person name="Mello A."/>
            <person name="Molinier V."/>
            <person name="Miyauchi S."/>
            <person name="Poulain J."/>
            <person name="Riccioni C."/>
            <person name="Rubini A."/>
            <person name="Sitrit Y."/>
            <person name="Splivallo R."/>
            <person name="Traeger S."/>
            <person name="Wang M."/>
            <person name="Zifcakova L."/>
            <person name="Wipf D."/>
            <person name="Zambonelli A."/>
            <person name="Paolocci F."/>
            <person name="Nowrousian M."/>
            <person name="Ottonello S."/>
            <person name="Baldrian P."/>
            <person name="Spatafora J.W."/>
            <person name="Henrissat B."/>
            <person name="Nagy L.G."/>
            <person name="Aury J.M."/>
            <person name="Wincker P."/>
            <person name="Grigoriev I.V."/>
            <person name="Bonfante P."/>
            <person name="Martin F.M."/>
        </authorList>
    </citation>
    <scope>NUCLEOTIDE SEQUENCE [LARGE SCALE GENOMIC DNA]</scope>
    <source>
        <strain evidence="8 9">120613-1</strain>
    </source>
</reference>
<feature type="compositionally biased region" description="Basic and acidic residues" evidence="6">
    <location>
        <begin position="209"/>
        <end position="232"/>
    </location>
</feature>
<dbReference type="PANTHER" id="PTHR23240">
    <property type="entry name" value="DNA CROSS-LINK REPAIR PROTEIN PSO2/SNM1-RELATED"/>
    <property type="match status" value="1"/>
</dbReference>
<keyword evidence="9" id="KW-1185">Reference proteome</keyword>
<feature type="region of interest" description="Disordered" evidence="6">
    <location>
        <begin position="192"/>
        <end position="254"/>
    </location>
</feature>
<feature type="compositionally biased region" description="Low complexity" evidence="6">
    <location>
        <begin position="123"/>
        <end position="135"/>
    </location>
</feature>
<name>A0A3N4KA77_9PEZI</name>
<dbReference type="Proteomes" id="UP000276215">
    <property type="component" value="Unassembled WGS sequence"/>
</dbReference>
<dbReference type="SUPFAM" id="SSF56281">
    <property type="entry name" value="Metallo-hydrolase/oxidoreductase"/>
    <property type="match status" value="1"/>
</dbReference>
<dbReference type="Pfam" id="PF07522">
    <property type="entry name" value="DRMBL"/>
    <property type="match status" value="1"/>
</dbReference>
<sequence>MIQSFRRKSPYQFWSVAPQRVRLIDFSTRETLQNSIHKSRRRLVVIATTTTTTTTSTQHTMQEPPKGSPAGASRRQFSLSQLSVSGSQSSSPSSAKKQKTFHTPGSAKPKQTLLKPHQSILNSSKKSQSPFSSSQGVKGKAGKNSSILSFFKPVSVDAEAKDAGSSDNRLAGKKPVEAGAKNDDLFIKHGGYNLDVSDPEDEDEGDSWSQERKIIDRPDFIDERSEVEKDSPTRFGVQEALKEEESSSQGTMEYEEGVVLKEAIDTEECTPPPLQDRTPVHAALPETLPPKPNIPPGTIFDPGSLKLDRGRSMLFSKKGSTPSPFRGLGKRPFASINSSDAPDDGSFVEDTNDLAWKLMLEKKVSYTSEDKGSRFIGETSTEIHEFLPNGSRKDDYILIDDSESTENFEEVGFEENEDRYPFDPVSGAIEQGFQGLDDLTPEEIQMIMEPDRNRNRDISRDMEIIHCPICAIGITNLSEQDANVHVNGCIDGKPLPLPVPTPIVQAPLVSPFFSKGPAHISKISESPSAFTKIMSRNVESQAWASATKSEMEPRAKRGVPKPCPFYKVLFGGSITVDAFKYGSVPGCQAYFLSHFHSDHYIGLTSKWDHGPIWCSRATANLVRMKLRVDPQYVREFPFEEWTDVVDGIRVRGLDANHCPGSMLFLFEQDWAGRPGKQRILHCGDFRASAKHLNHPLLRPGKDGAKGQRLDSVYLDTTYLNPKYAFPSQKSVIKACEELCVALDKESIDGRRGAFAKETSLKNGMGKFVQGSEGGGKGRGKLLVVVGTYSIGKEKVCLGIAKALGSKIFAPRDKIRICRCLEDEELDSRLTSDPKEAQVHMTPLMRIDVDTLQDYLNKLKPHFSRIVALRPSGWSYRPPSNRLTDSPSVSNVLHSASWKGEYKLSEMCPERGSTRETKCYSVPYSEHSSFRELTMFCCALNIGKIIPTVNIGSEPSRDRMNRWFEKWEAEKRKNGLFKLEDGES</sequence>
<evidence type="ECO:0000256" key="3">
    <source>
        <dbReference type="ARBA" id="ARBA00022763"/>
    </source>
</evidence>
<evidence type="ECO:0000259" key="7">
    <source>
        <dbReference type="Pfam" id="PF07522"/>
    </source>
</evidence>
<keyword evidence="5" id="KW-0539">Nucleus</keyword>
<dbReference type="EMBL" id="ML120365">
    <property type="protein sequence ID" value="RPB02865.1"/>
    <property type="molecule type" value="Genomic_DNA"/>
</dbReference>
<accession>A0A3N4KA77</accession>
<organism evidence="8 9">
    <name type="scientific">Choiromyces venosus 120613-1</name>
    <dbReference type="NCBI Taxonomy" id="1336337"/>
    <lineage>
        <taxon>Eukaryota</taxon>
        <taxon>Fungi</taxon>
        <taxon>Dikarya</taxon>
        <taxon>Ascomycota</taxon>
        <taxon>Pezizomycotina</taxon>
        <taxon>Pezizomycetes</taxon>
        <taxon>Pezizales</taxon>
        <taxon>Tuberaceae</taxon>
        <taxon>Choiromyces</taxon>
    </lineage>
</organism>
<feature type="compositionally biased region" description="Acidic residues" evidence="6">
    <location>
        <begin position="197"/>
        <end position="206"/>
    </location>
</feature>
<evidence type="ECO:0000256" key="5">
    <source>
        <dbReference type="ARBA" id="ARBA00023242"/>
    </source>
</evidence>
<feature type="region of interest" description="Disordered" evidence="6">
    <location>
        <begin position="50"/>
        <end position="143"/>
    </location>
</feature>
<proteinExistence type="inferred from homology"/>
<evidence type="ECO:0000313" key="9">
    <source>
        <dbReference type="Proteomes" id="UP000276215"/>
    </source>
</evidence>
<dbReference type="Gene3D" id="3.40.50.12650">
    <property type="match status" value="1"/>
</dbReference>
<dbReference type="GO" id="GO:0003684">
    <property type="term" value="F:damaged DNA binding"/>
    <property type="evidence" value="ECO:0007669"/>
    <property type="project" value="TreeGrafter"/>
</dbReference>
<dbReference type="FunFam" id="3.40.50.12650:FF:000007">
    <property type="entry name" value="DNA cross-link repair 1A protein, variant"/>
    <property type="match status" value="1"/>
</dbReference>
<feature type="compositionally biased region" description="Low complexity" evidence="6">
    <location>
        <begin position="78"/>
        <end position="94"/>
    </location>
</feature>